<gene>
    <name evidence="2" type="ORF">MUB52_11295</name>
</gene>
<name>A0ABT3BEL5_9RHOB</name>
<keyword evidence="1" id="KW-0472">Membrane</keyword>
<sequence length="84" mass="9592">MKKTAPLLTSLEKACFQVVAHGLSRLLRREMRVELRRLERQPKIRSYLEVGSFLALLFALSIVAASLGWIAFGAFFLLVIILFR</sequence>
<dbReference type="Proteomes" id="UP001208690">
    <property type="component" value="Unassembled WGS sequence"/>
</dbReference>
<organism evidence="2 3">
    <name type="scientific">Roseobacter sinensis</name>
    <dbReference type="NCBI Taxonomy" id="2931391"/>
    <lineage>
        <taxon>Bacteria</taxon>
        <taxon>Pseudomonadati</taxon>
        <taxon>Pseudomonadota</taxon>
        <taxon>Alphaproteobacteria</taxon>
        <taxon>Rhodobacterales</taxon>
        <taxon>Roseobacteraceae</taxon>
        <taxon>Roseobacter</taxon>
    </lineage>
</organism>
<dbReference type="EMBL" id="JALIEB010000006">
    <property type="protein sequence ID" value="MCV3272011.1"/>
    <property type="molecule type" value="Genomic_DNA"/>
</dbReference>
<accession>A0ABT3BEL5</accession>
<comment type="caution">
    <text evidence="2">The sequence shown here is derived from an EMBL/GenBank/DDBJ whole genome shotgun (WGS) entry which is preliminary data.</text>
</comment>
<keyword evidence="1" id="KW-1133">Transmembrane helix</keyword>
<feature type="transmembrane region" description="Helical" evidence="1">
    <location>
        <begin position="53"/>
        <end position="83"/>
    </location>
</feature>
<evidence type="ECO:0000313" key="2">
    <source>
        <dbReference type="EMBL" id="MCV3272011.1"/>
    </source>
</evidence>
<dbReference type="RefSeq" id="WP_263844336.1">
    <property type="nucleotide sequence ID" value="NZ_JALIEB010000006.1"/>
</dbReference>
<keyword evidence="1" id="KW-0812">Transmembrane</keyword>
<protein>
    <submittedName>
        <fullName evidence="2">Uncharacterized protein</fullName>
    </submittedName>
</protein>
<reference evidence="2 3" key="1">
    <citation type="submission" date="2022-04" db="EMBL/GenBank/DDBJ databases">
        <title>Roseobacter sp. WL0113 is a bacterium isolated from neritic sediment.</title>
        <authorList>
            <person name="Wang L."/>
            <person name="He W."/>
            <person name="Zhang D.-F."/>
        </authorList>
    </citation>
    <scope>NUCLEOTIDE SEQUENCE [LARGE SCALE GENOMIC DNA]</scope>
    <source>
        <strain evidence="2 3">WL0113</strain>
    </source>
</reference>
<keyword evidence="3" id="KW-1185">Reference proteome</keyword>
<proteinExistence type="predicted"/>
<evidence type="ECO:0000313" key="3">
    <source>
        <dbReference type="Proteomes" id="UP001208690"/>
    </source>
</evidence>
<evidence type="ECO:0000256" key="1">
    <source>
        <dbReference type="SAM" id="Phobius"/>
    </source>
</evidence>